<evidence type="ECO:0000256" key="2">
    <source>
        <dbReference type="SAM" id="Phobius"/>
    </source>
</evidence>
<organism evidence="4 5">
    <name type="scientific">Rhizobium gallicum bv. gallicum R602sp</name>
    <dbReference type="NCBI Taxonomy" id="1041138"/>
    <lineage>
        <taxon>Bacteria</taxon>
        <taxon>Pseudomonadati</taxon>
        <taxon>Pseudomonadota</taxon>
        <taxon>Alphaproteobacteria</taxon>
        <taxon>Hyphomicrobiales</taxon>
        <taxon>Rhizobiaceae</taxon>
        <taxon>Rhizobium/Agrobacterium group</taxon>
        <taxon>Rhizobium</taxon>
    </lineage>
</organism>
<dbReference type="HOGENOM" id="CLU_013850_3_0_5"/>
<dbReference type="PANTHER" id="PTHR36698:SF2">
    <property type="entry name" value="MCE_MLAD DOMAIN-CONTAINING PROTEIN"/>
    <property type="match status" value="1"/>
</dbReference>
<sequence>METKANYTIVGFFTVLVIAAAFGFVYWMAEYGRSGPMAELVVRIPGSANGLSVGSPVRFNGIQVGSVTSLSIDADDPQYSLAFTEVRVDAPIYPSTRAILEIQGLTGAAYIELSGGKVGEENILQKAIETGKRAVIVADQSSVTNLLATADRILDRANDAVGEVQGFVRDARGPLTKTLQNAETFSDALAKNSGNIDSFLQSVGQLSETVRNVSGKVDSTLEAVEALVRAVDAKKVDTILSNAEKVSRDIANASGDLKGAIQRFNDTATTFNDFGKKAQTTLDRVDTLVAQIDPAKVKGSVDDIAQATKDARVAVASIRDVANTVSARQKDIDQTIQDVSQMANKLNSASTRVDGILIKLDALFGTDNSQSLFAEARATLESFKKMADNLNARIGPIADNLQRFSSGGLRDVQSLVDDARQTMQNLNGAISNFDQNPQRLIFGGDTVKQYDGRTRR</sequence>
<dbReference type="Gene3D" id="1.20.5.50">
    <property type="match status" value="1"/>
</dbReference>
<evidence type="ECO:0000313" key="5">
    <source>
        <dbReference type="Proteomes" id="UP000031368"/>
    </source>
</evidence>
<evidence type="ECO:0000259" key="3">
    <source>
        <dbReference type="Pfam" id="PF02470"/>
    </source>
</evidence>
<gene>
    <name evidence="4" type="ORF">RGR602_CH02132</name>
</gene>
<dbReference type="EMBL" id="CP006877">
    <property type="protein sequence ID" value="AJD41460.1"/>
    <property type="molecule type" value="Genomic_DNA"/>
</dbReference>
<keyword evidence="2" id="KW-0812">Transmembrane</keyword>
<dbReference type="SUPFAM" id="SSF58104">
    <property type="entry name" value="Methyl-accepting chemotaxis protein (MCP) signaling domain"/>
    <property type="match status" value="1"/>
</dbReference>
<keyword evidence="2" id="KW-1133">Transmembrane helix</keyword>
<dbReference type="AlphaFoldDB" id="A0A0B4X448"/>
<dbReference type="InterPro" id="IPR003399">
    <property type="entry name" value="Mce/MlaD"/>
</dbReference>
<dbReference type="RefSeq" id="WP_039845055.1">
    <property type="nucleotide sequence ID" value="NZ_CP006877.1"/>
</dbReference>
<name>A0A0B4X448_9HYPH</name>
<proteinExistence type="predicted"/>
<reference evidence="4 5" key="1">
    <citation type="submission" date="2013-11" db="EMBL/GenBank/DDBJ databases">
        <title>Complete genome sequence of Rhizobium gallicum bv. gallicum R602.</title>
        <authorList>
            <person name="Bustos P."/>
            <person name="Santamaria R.I."/>
            <person name="Lozano L."/>
            <person name="Acosta J.L."/>
            <person name="Ormeno-Orrillo E."/>
            <person name="Rogel M.A."/>
            <person name="Romero D."/>
            <person name="Cevallos M.A."/>
            <person name="Martinez-Romero E."/>
            <person name="Gonzalez V."/>
        </authorList>
    </citation>
    <scope>NUCLEOTIDE SEQUENCE [LARGE SCALE GENOMIC DNA]</scope>
    <source>
        <strain evidence="4 5">R602</strain>
    </source>
</reference>
<evidence type="ECO:0000256" key="1">
    <source>
        <dbReference type="SAM" id="Coils"/>
    </source>
</evidence>
<keyword evidence="1" id="KW-0175">Coiled coil</keyword>
<dbReference type="KEGG" id="rga:RGR602_CH02132"/>
<feature type="domain" description="Mce/MlaD" evidence="3">
    <location>
        <begin position="47"/>
        <end position="116"/>
    </location>
</feature>
<keyword evidence="2" id="KW-0472">Membrane</keyword>
<dbReference type="Pfam" id="PF02470">
    <property type="entry name" value="MlaD"/>
    <property type="match status" value="1"/>
</dbReference>
<accession>A0A0B4X448</accession>
<dbReference type="Gene3D" id="1.10.287.950">
    <property type="entry name" value="Methyl-accepting chemotaxis protein"/>
    <property type="match status" value="1"/>
</dbReference>
<evidence type="ECO:0000313" key="4">
    <source>
        <dbReference type="EMBL" id="AJD41460.1"/>
    </source>
</evidence>
<dbReference type="PANTHER" id="PTHR36698">
    <property type="entry name" value="BLL5892 PROTEIN"/>
    <property type="match status" value="1"/>
</dbReference>
<feature type="coiled-coil region" evidence="1">
    <location>
        <begin position="373"/>
        <end position="436"/>
    </location>
</feature>
<protein>
    <submittedName>
        <fullName evidence="4">ABC transporter substrate-binding protein</fullName>
    </submittedName>
</protein>
<feature type="transmembrane region" description="Helical" evidence="2">
    <location>
        <begin position="7"/>
        <end position="29"/>
    </location>
</feature>
<keyword evidence="5" id="KW-1185">Reference proteome</keyword>
<dbReference type="Proteomes" id="UP000031368">
    <property type="component" value="Chromosome"/>
</dbReference>